<name>A0AAN9EWA9_CLITE</name>
<gene>
    <name evidence="1" type="ORF">RJT34_32576</name>
</gene>
<reference evidence="1 2" key="1">
    <citation type="submission" date="2024-01" db="EMBL/GenBank/DDBJ databases">
        <title>The genomes of 5 underutilized Papilionoideae crops provide insights into root nodulation and disease resistance.</title>
        <authorList>
            <person name="Yuan L."/>
        </authorList>
    </citation>
    <scope>NUCLEOTIDE SEQUENCE [LARGE SCALE GENOMIC DNA]</scope>
    <source>
        <strain evidence="1">LY-2023</strain>
        <tissue evidence="1">Leaf</tissue>
    </source>
</reference>
<proteinExistence type="predicted"/>
<sequence>MFEGMFITVAIKGQSAGAHTTGASSSTPHVPQSYEWYPDSGASHNVTANPHLVRNRLELDGCNSLYMGLNFSDGYQATAVVKALATGGTSITYKKLSQYVVFEGPDC</sequence>
<protein>
    <submittedName>
        <fullName evidence="1">Uncharacterized protein</fullName>
    </submittedName>
</protein>
<accession>A0AAN9EWA9</accession>
<dbReference type="EMBL" id="JAYKXN010000008">
    <property type="protein sequence ID" value="KAK7264962.1"/>
    <property type="molecule type" value="Genomic_DNA"/>
</dbReference>
<dbReference type="Proteomes" id="UP001359559">
    <property type="component" value="Unassembled WGS sequence"/>
</dbReference>
<evidence type="ECO:0000313" key="1">
    <source>
        <dbReference type="EMBL" id="KAK7264962.1"/>
    </source>
</evidence>
<keyword evidence="2" id="KW-1185">Reference proteome</keyword>
<evidence type="ECO:0000313" key="2">
    <source>
        <dbReference type="Proteomes" id="UP001359559"/>
    </source>
</evidence>
<organism evidence="1 2">
    <name type="scientific">Clitoria ternatea</name>
    <name type="common">Butterfly pea</name>
    <dbReference type="NCBI Taxonomy" id="43366"/>
    <lineage>
        <taxon>Eukaryota</taxon>
        <taxon>Viridiplantae</taxon>
        <taxon>Streptophyta</taxon>
        <taxon>Embryophyta</taxon>
        <taxon>Tracheophyta</taxon>
        <taxon>Spermatophyta</taxon>
        <taxon>Magnoliopsida</taxon>
        <taxon>eudicotyledons</taxon>
        <taxon>Gunneridae</taxon>
        <taxon>Pentapetalae</taxon>
        <taxon>rosids</taxon>
        <taxon>fabids</taxon>
        <taxon>Fabales</taxon>
        <taxon>Fabaceae</taxon>
        <taxon>Papilionoideae</taxon>
        <taxon>50 kb inversion clade</taxon>
        <taxon>NPAAA clade</taxon>
        <taxon>indigoferoid/millettioid clade</taxon>
        <taxon>Phaseoleae</taxon>
        <taxon>Clitoria</taxon>
    </lineage>
</organism>
<comment type="caution">
    <text evidence="1">The sequence shown here is derived from an EMBL/GenBank/DDBJ whole genome shotgun (WGS) entry which is preliminary data.</text>
</comment>
<dbReference type="AlphaFoldDB" id="A0AAN9EWA9"/>